<evidence type="ECO:0000256" key="7">
    <source>
        <dbReference type="ARBA" id="ARBA00022989"/>
    </source>
</evidence>
<dbReference type="InterPro" id="IPR039421">
    <property type="entry name" value="Type_1_exporter"/>
</dbReference>
<keyword evidence="2" id="KW-0813">Transport</keyword>
<proteinExistence type="predicted"/>
<comment type="subcellular location">
    <subcellularLocation>
        <location evidence="1">Cell membrane</location>
        <topology evidence="1">Multi-pass membrane protein</topology>
    </subcellularLocation>
</comment>
<evidence type="ECO:0000313" key="13">
    <source>
        <dbReference type="Proteomes" id="UP000186868"/>
    </source>
</evidence>
<dbReference type="RefSeq" id="WP_073600103.1">
    <property type="nucleotide sequence ID" value="NZ_MRCB01000015.1"/>
</dbReference>
<feature type="transmembrane region" description="Helical" evidence="9">
    <location>
        <begin position="562"/>
        <end position="583"/>
    </location>
</feature>
<organism evidence="12 13">
    <name type="scientific">Hydrococcus rivularis NIES-593</name>
    <dbReference type="NCBI Taxonomy" id="1921803"/>
    <lineage>
        <taxon>Bacteria</taxon>
        <taxon>Bacillati</taxon>
        <taxon>Cyanobacteriota</taxon>
        <taxon>Cyanophyceae</taxon>
        <taxon>Pleurocapsales</taxon>
        <taxon>Hydrococcaceae</taxon>
        <taxon>Hydrococcus</taxon>
    </lineage>
</organism>
<dbReference type="Gene3D" id="3.40.50.300">
    <property type="entry name" value="P-loop containing nucleotide triphosphate hydrolases"/>
    <property type="match status" value="1"/>
</dbReference>
<dbReference type="InterPro" id="IPR011527">
    <property type="entry name" value="ABC1_TM_dom"/>
</dbReference>
<keyword evidence="6" id="KW-0067">ATP-binding</keyword>
<evidence type="ECO:0000256" key="4">
    <source>
        <dbReference type="ARBA" id="ARBA00022692"/>
    </source>
</evidence>
<dbReference type="Gene3D" id="1.20.1560.10">
    <property type="entry name" value="ABC transporter type 1, transmembrane domain"/>
    <property type="match status" value="1"/>
</dbReference>
<evidence type="ECO:0000256" key="3">
    <source>
        <dbReference type="ARBA" id="ARBA00022475"/>
    </source>
</evidence>
<evidence type="ECO:0000256" key="9">
    <source>
        <dbReference type="SAM" id="Phobius"/>
    </source>
</evidence>
<comment type="caution">
    <text evidence="12">The sequence shown here is derived from an EMBL/GenBank/DDBJ whole genome shotgun (WGS) entry which is preliminary data.</text>
</comment>
<dbReference type="Pfam" id="PF00005">
    <property type="entry name" value="ABC_tran"/>
    <property type="match status" value="1"/>
</dbReference>
<keyword evidence="5" id="KW-0547">Nucleotide-binding</keyword>
<evidence type="ECO:0000256" key="6">
    <source>
        <dbReference type="ARBA" id="ARBA00022840"/>
    </source>
</evidence>
<dbReference type="OrthoDB" id="9771903at2"/>
<keyword evidence="7 9" id="KW-1133">Transmembrane helix</keyword>
<keyword evidence="4 9" id="KW-0812">Transmembrane</keyword>
<dbReference type="SMART" id="SM00382">
    <property type="entry name" value="AAA"/>
    <property type="match status" value="1"/>
</dbReference>
<keyword evidence="3" id="KW-1003">Cell membrane</keyword>
<feature type="domain" description="ABC transporter" evidence="10">
    <location>
        <begin position="738"/>
        <end position="970"/>
    </location>
</feature>
<feature type="transmembrane region" description="Helical" evidence="9">
    <location>
        <begin position="421"/>
        <end position="446"/>
    </location>
</feature>
<keyword evidence="8 9" id="KW-0472">Membrane</keyword>
<dbReference type="InterPro" id="IPR027417">
    <property type="entry name" value="P-loop_NTPase"/>
</dbReference>
<dbReference type="GO" id="GO:0016887">
    <property type="term" value="F:ATP hydrolysis activity"/>
    <property type="evidence" value="ECO:0007669"/>
    <property type="project" value="InterPro"/>
</dbReference>
<dbReference type="PROSITE" id="PS00211">
    <property type="entry name" value="ABC_TRANSPORTER_1"/>
    <property type="match status" value="1"/>
</dbReference>
<protein>
    <submittedName>
        <fullName evidence="12">NHLP bacteriocin export ABC transporter permease/ATPase subunit</fullName>
    </submittedName>
</protein>
<gene>
    <name evidence="12" type="ORF">NIES593_13620</name>
</gene>
<dbReference type="InterPro" id="IPR018490">
    <property type="entry name" value="cNMP-bd_dom_sf"/>
</dbReference>
<dbReference type="PANTHER" id="PTHR24221">
    <property type="entry name" value="ATP-BINDING CASSETTE SUB-FAMILY B"/>
    <property type="match status" value="1"/>
</dbReference>
<dbReference type="Proteomes" id="UP000186868">
    <property type="component" value="Unassembled WGS sequence"/>
</dbReference>
<dbReference type="SUPFAM" id="SSF52540">
    <property type="entry name" value="P-loop containing nucleoside triphosphate hydrolases"/>
    <property type="match status" value="1"/>
</dbReference>
<dbReference type="EMBL" id="MRCB01000015">
    <property type="protein sequence ID" value="OKH22229.1"/>
    <property type="molecule type" value="Genomic_DNA"/>
</dbReference>
<dbReference type="GO" id="GO:0034040">
    <property type="term" value="F:ATPase-coupled lipid transmembrane transporter activity"/>
    <property type="evidence" value="ECO:0007669"/>
    <property type="project" value="TreeGrafter"/>
</dbReference>
<dbReference type="InterPro" id="IPR017871">
    <property type="entry name" value="ABC_transporter-like_CS"/>
</dbReference>
<accession>A0A1U7HF89</accession>
<sequence length="973" mass="107263">MLIQTKTKSLQIERYRFKGNEPLLLDDPNTVWIVQSGSLALFAIALKNGMPDGKRRYLFKVGAKEAMFPTPPSSQGERRQILAVSLEETELLKLSREDFGEFMVKANGKAVALVERWIERLSSGLADLPAPSFSVPHEGIQFFSLAGGEIFQPLSNRVSWTRIQQGRTFWMGLEELPLEPASGMLPLGSEMWLQAEDRVELESLHTSEIQNVNVLINSIAQLQIYFLRYIDLLEQQEMHQELVRFEERERLNRQVMHETLAALSSVLQPKGSEPAPARTDSQPEDLLLSAAGAVGRSLGITIRPPAKSEDLKRVPDPLEAIARASRIRMRQIQLTDSWWKKDSGPILAYTLEDTRPVALLPISDGKYEIFDPKTRKRTPVNARSADRLAPSAYIFYRPLPEKALKTWELLQFALRGRLKELAVVLLTGIAATLLGMLTPQATAILIDNAIPDANRGLLLQIALGLSATAFGATIFQLAQGLALLRLETFADSTTQAAVWDRLLKLKASFFRQYSIGDLDSRVQAISQIRQLLSGTVLKTIFTSLFALLNLGLLIYYNGVLAAIAIVAAMANIAVTIVSGMLTLRKVRPLLELQGEIFGVMVQLINGVAKLRVAGAEARAFGYWGKQYSQQVKLLLSTQGIEDILTVINKVLPTLTSCALFWFATNMLRQDGGQGLTTGTFLAFNAAFGTFIGGATSLSSTVVDVLQIVPLWKRSQPILQAEPEVDSAKADPGKLSGRVVVDHIVFRYRDDGPLTLDDVSVRAEPGEFIALVGTSGSGKSTLFRLLLGFDVPESGSIYYDGQDLAGLDVHAVRRQLGVVLQNSRLMSASIFENIASGARVTMEEAWEAARMAGFAEDVESMPMGMHTVVSEGGTNLSGGQRQRLLIARALVLKPRILLFDEATSALDNKTQAIVSESLDRLQVTRIVIAHRLSTIRNANRIYVFQNGRVVQQGSFEQLAKREGLFAQLMARQTL</sequence>
<dbReference type="Gene3D" id="2.60.120.10">
    <property type="entry name" value="Jelly Rolls"/>
    <property type="match status" value="1"/>
</dbReference>
<dbReference type="InterPro" id="IPR003593">
    <property type="entry name" value="AAA+_ATPase"/>
</dbReference>
<dbReference type="PANTHER" id="PTHR24221:SF654">
    <property type="entry name" value="ATP-BINDING CASSETTE SUB-FAMILY B MEMBER 6"/>
    <property type="match status" value="1"/>
</dbReference>
<evidence type="ECO:0000256" key="8">
    <source>
        <dbReference type="ARBA" id="ARBA00023136"/>
    </source>
</evidence>
<dbReference type="STRING" id="1921803.NIES593_13620"/>
<evidence type="ECO:0000259" key="10">
    <source>
        <dbReference type="PROSITE" id="PS50893"/>
    </source>
</evidence>
<dbReference type="AlphaFoldDB" id="A0A1U7HF89"/>
<evidence type="ECO:0000259" key="11">
    <source>
        <dbReference type="PROSITE" id="PS50929"/>
    </source>
</evidence>
<evidence type="ECO:0000256" key="2">
    <source>
        <dbReference type="ARBA" id="ARBA00022448"/>
    </source>
</evidence>
<evidence type="ECO:0000313" key="12">
    <source>
        <dbReference type="EMBL" id="OKH22229.1"/>
    </source>
</evidence>
<reference evidence="12 13" key="1">
    <citation type="submission" date="2016-11" db="EMBL/GenBank/DDBJ databases">
        <title>Draft Genome Sequences of Nine Cyanobacterial Strains from Diverse Habitats.</title>
        <authorList>
            <person name="Zhu T."/>
            <person name="Hou S."/>
            <person name="Lu X."/>
            <person name="Hess W.R."/>
        </authorList>
    </citation>
    <scope>NUCLEOTIDE SEQUENCE [LARGE SCALE GENOMIC DNA]</scope>
    <source>
        <strain evidence="12 13">NIES-593</strain>
    </source>
</reference>
<evidence type="ECO:0000256" key="5">
    <source>
        <dbReference type="ARBA" id="ARBA00022741"/>
    </source>
</evidence>
<dbReference type="InterPro" id="IPR003439">
    <property type="entry name" value="ABC_transporter-like_ATP-bd"/>
</dbReference>
<dbReference type="PROSITE" id="PS50929">
    <property type="entry name" value="ABC_TM1F"/>
    <property type="match status" value="1"/>
</dbReference>
<evidence type="ECO:0000256" key="1">
    <source>
        <dbReference type="ARBA" id="ARBA00004651"/>
    </source>
</evidence>
<keyword evidence="13" id="KW-1185">Reference proteome</keyword>
<dbReference type="SUPFAM" id="SSF51206">
    <property type="entry name" value="cAMP-binding domain-like"/>
    <property type="match status" value="1"/>
</dbReference>
<dbReference type="FunFam" id="3.40.50.300:FF:000299">
    <property type="entry name" value="ABC transporter ATP-binding protein/permease"/>
    <property type="match status" value="1"/>
</dbReference>
<feature type="transmembrane region" description="Helical" evidence="9">
    <location>
        <begin position="536"/>
        <end position="556"/>
    </location>
</feature>
<dbReference type="InterPro" id="IPR022515">
    <property type="entry name" value="NHPM_micro_ABC2"/>
</dbReference>
<dbReference type="GO" id="GO:0005524">
    <property type="term" value="F:ATP binding"/>
    <property type="evidence" value="ECO:0007669"/>
    <property type="project" value="UniProtKB-KW"/>
</dbReference>
<feature type="domain" description="ABC transmembrane type-1" evidence="11">
    <location>
        <begin position="422"/>
        <end position="706"/>
    </location>
</feature>
<dbReference type="SUPFAM" id="SSF90123">
    <property type="entry name" value="ABC transporter transmembrane region"/>
    <property type="match status" value="1"/>
</dbReference>
<name>A0A1U7HF89_9CYAN</name>
<dbReference type="PROSITE" id="PS50893">
    <property type="entry name" value="ABC_TRANSPORTER_2"/>
    <property type="match status" value="1"/>
</dbReference>
<dbReference type="NCBIfam" id="TIGR03797">
    <property type="entry name" value="NHLM_micro_ABC2"/>
    <property type="match status" value="1"/>
</dbReference>
<feature type="transmembrane region" description="Helical" evidence="9">
    <location>
        <begin position="458"/>
        <end position="478"/>
    </location>
</feature>
<dbReference type="InterPro" id="IPR014710">
    <property type="entry name" value="RmlC-like_jellyroll"/>
</dbReference>
<dbReference type="Pfam" id="PF00664">
    <property type="entry name" value="ABC_membrane"/>
    <property type="match status" value="1"/>
</dbReference>
<dbReference type="GO" id="GO:0005886">
    <property type="term" value="C:plasma membrane"/>
    <property type="evidence" value="ECO:0007669"/>
    <property type="project" value="UniProtKB-SubCell"/>
</dbReference>
<dbReference type="InterPro" id="IPR036640">
    <property type="entry name" value="ABC1_TM_sf"/>
</dbReference>
<dbReference type="GO" id="GO:0140359">
    <property type="term" value="F:ABC-type transporter activity"/>
    <property type="evidence" value="ECO:0007669"/>
    <property type="project" value="InterPro"/>
</dbReference>